<dbReference type="PANTHER" id="PTHR35046">
    <property type="entry name" value="ZINC KNUCKLE (CCHC-TYPE) FAMILY PROTEIN"/>
    <property type="match status" value="1"/>
</dbReference>
<accession>A0A834FYX1</accession>
<dbReference type="AlphaFoldDB" id="A0A834FYX1"/>
<evidence type="ECO:0000313" key="3">
    <source>
        <dbReference type="EMBL" id="KAF7119541.1"/>
    </source>
</evidence>
<sequence>MYMPSNYHEKLCEQLIELKQNNMSVAEYMQKFDELKMRSQVTEDSSQTLARFKAGLRPDIWRELLRQPLYSLEHAFQVALDMEEYLKYPIPKKFGSQVGETAAKGYNDASHFRPSVSKQTSANTADPKGKNHAANKGGGKDNRCFKCGETDDLEEEEVDNSLIYVVRLILTAPKVEKEDWRRTSIFQMLVRCGNQARKLIIDGGSCMNVVSAATVERLKLLVQPHPHPYKVAWIDNTSIPVTQRCLVSFSCGSYSDSIWCDVIPMNVTHILLGRPWLYDRDVQHCGKENNIEGKRTHMLSHSRTRRSF</sequence>
<evidence type="ECO:0000313" key="4">
    <source>
        <dbReference type="Proteomes" id="UP000626092"/>
    </source>
</evidence>
<feature type="region of interest" description="Disordered" evidence="1">
    <location>
        <begin position="109"/>
        <end position="141"/>
    </location>
</feature>
<dbReference type="InterPro" id="IPR021109">
    <property type="entry name" value="Peptidase_aspartic_dom_sf"/>
</dbReference>
<gene>
    <name evidence="3" type="ORF">RHSIM_Rhsim13G0043600</name>
</gene>
<dbReference type="PANTHER" id="PTHR35046:SF26">
    <property type="entry name" value="RNA-DIRECTED DNA POLYMERASE"/>
    <property type="match status" value="1"/>
</dbReference>
<dbReference type="CDD" id="cd00303">
    <property type="entry name" value="retropepsin_like"/>
    <property type="match status" value="1"/>
</dbReference>
<dbReference type="Gene3D" id="2.40.70.10">
    <property type="entry name" value="Acid Proteases"/>
    <property type="match status" value="1"/>
</dbReference>
<dbReference type="OrthoDB" id="1934635at2759"/>
<keyword evidence="4" id="KW-1185">Reference proteome</keyword>
<name>A0A834FYX1_RHOSS</name>
<dbReference type="Proteomes" id="UP000626092">
    <property type="component" value="Unassembled WGS sequence"/>
</dbReference>
<organism evidence="3 4">
    <name type="scientific">Rhododendron simsii</name>
    <name type="common">Sims's rhododendron</name>
    <dbReference type="NCBI Taxonomy" id="118357"/>
    <lineage>
        <taxon>Eukaryota</taxon>
        <taxon>Viridiplantae</taxon>
        <taxon>Streptophyta</taxon>
        <taxon>Embryophyta</taxon>
        <taxon>Tracheophyta</taxon>
        <taxon>Spermatophyta</taxon>
        <taxon>Magnoliopsida</taxon>
        <taxon>eudicotyledons</taxon>
        <taxon>Gunneridae</taxon>
        <taxon>Pentapetalae</taxon>
        <taxon>asterids</taxon>
        <taxon>Ericales</taxon>
        <taxon>Ericaceae</taxon>
        <taxon>Ericoideae</taxon>
        <taxon>Rhodoreae</taxon>
        <taxon>Rhododendron</taxon>
    </lineage>
</organism>
<proteinExistence type="predicted"/>
<evidence type="ECO:0000259" key="2">
    <source>
        <dbReference type="Pfam" id="PF03732"/>
    </source>
</evidence>
<evidence type="ECO:0000256" key="1">
    <source>
        <dbReference type="SAM" id="MobiDB-lite"/>
    </source>
</evidence>
<dbReference type="EMBL" id="WJXA01000013">
    <property type="protein sequence ID" value="KAF7119541.1"/>
    <property type="molecule type" value="Genomic_DNA"/>
</dbReference>
<reference evidence="3" key="1">
    <citation type="submission" date="2019-11" db="EMBL/GenBank/DDBJ databases">
        <authorList>
            <person name="Liu Y."/>
            <person name="Hou J."/>
            <person name="Li T.-Q."/>
            <person name="Guan C.-H."/>
            <person name="Wu X."/>
            <person name="Wu H.-Z."/>
            <person name="Ling F."/>
            <person name="Zhang R."/>
            <person name="Shi X.-G."/>
            <person name="Ren J.-P."/>
            <person name="Chen E.-F."/>
            <person name="Sun J.-M."/>
        </authorList>
    </citation>
    <scope>NUCLEOTIDE SEQUENCE</scope>
    <source>
        <strain evidence="3">Adult_tree_wgs_1</strain>
        <tissue evidence="3">Leaves</tissue>
    </source>
</reference>
<dbReference type="InterPro" id="IPR005162">
    <property type="entry name" value="Retrotrans_gag_dom"/>
</dbReference>
<feature type="domain" description="Retrotransposon gag" evidence="2">
    <location>
        <begin position="2"/>
        <end position="58"/>
    </location>
</feature>
<protein>
    <recommendedName>
        <fullName evidence="2">Retrotransposon gag domain-containing protein</fullName>
    </recommendedName>
</protein>
<dbReference type="Pfam" id="PF03732">
    <property type="entry name" value="Retrotrans_gag"/>
    <property type="match status" value="1"/>
</dbReference>
<dbReference type="SUPFAM" id="SSF50630">
    <property type="entry name" value="Acid proteases"/>
    <property type="match status" value="1"/>
</dbReference>
<comment type="caution">
    <text evidence="3">The sequence shown here is derived from an EMBL/GenBank/DDBJ whole genome shotgun (WGS) entry which is preliminary data.</text>
</comment>